<evidence type="ECO:0000313" key="4">
    <source>
        <dbReference type="EMBL" id="KAF2853684.1"/>
    </source>
</evidence>
<sequence length="834" mass="91507">MADVTELRCWPSCVDAIDWSQDGIIALASDERVELLFPNTVNFERDQDVPQWQHVPLKVPLFSTDELPLKEPAPIQSFSIGEEISNSAPTSIAWSSPGLAKHRRCALAVLTSNLILSIWSTEGKPQDESSWSRRLMVNDVLRKYHRTHVTEPSHHVLPLDEEKVRLRSRIRAFAWAPPLPSHDRACVVGTHLSYGQHIVAVSNDDNQVAFITIHSPASTNGLSRRWSAEVLTHVLVTPPSEGLFSCPNVFEDMLEQQRHISNLGWSPWIFQNGQYQSVLVYSTNHNVRARVVRHVHGSIELSDEVVYPNIELRFNGPMRWLPRVEDGEKLRIAMFTTAGLLCLTISALDASIIQTLSHDLDGRWDEISGVIWDIAQQPTPKLHISSLASTLKTPTAVLEVSSGGLVRSGFPMWRDQIENNLALFSVKNDLKGNSRARLWGLTLSPLGDFVATTHSVHPSDMIEYGPPGDRRSTVAISTLRKYSELREAFPSLDVSAESVIFTTKKLAQKTVEDAEQMPDFTEEMVDKLLQTYTSPPGTESSNDILSKDSGSKDLIALVEAFKKVAYLDEHSLKDRYTILVNQACNAGSAEELPRTLIAYRLASASQYLPPSLSETPFSAEIRTHHQQLASLINALTATDNTQEKEHSPTLPESQDQNTTTTNPLISASTSPTDTCDFCSAHIPFTDLTSAACTNGHTFPRCGLSFLSIQAPGITKYCGVCSTPYLNEEFVAAQEVGEMGNDGPMQRDGDDGRVENALDASGGMNGGGTEGMGRQDNGGENGVDGGDEAMQDSQGIDVGEEVATKENDQGIPLTLAKILFLACDACIYCGGKFVG</sequence>
<dbReference type="AlphaFoldDB" id="A0A6A7BE52"/>
<dbReference type="GO" id="GO:0006384">
    <property type="term" value="P:transcription initiation at RNA polymerase III promoter"/>
    <property type="evidence" value="ECO:0007669"/>
    <property type="project" value="InterPro"/>
</dbReference>
<feature type="region of interest" description="Disordered" evidence="1">
    <location>
        <begin position="640"/>
        <end position="666"/>
    </location>
</feature>
<feature type="domain" description="Transcription factor IIIC 90kDa subunit N-terminal" evidence="2">
    <location>
        <begin position="19"/>
        <end position="478"/>
    </location>
</feature>
<dbReference type="GO" id="GO:0000127">
    <property type="term" value="C:transcription factor TFIIIC complex"/>
    <property type="evidence" value="ECO:0007669"/>
    <property type="project" value="InterPro"/>
</dbReference>
<evidence type="ECO:0000259" key="2">
    <source>
        <dbReference type="Pfam" id="PF12657"/>
    </source>
</evidence>
<protein>
    <recommendedName>
        <fullName evidence="6">Transcription factor IIIC putative zinc-finger domain-containing protein</fullName>
    </recommendedName>
</protein>
<gene>
    <name evidence="4" type="ORF">T440DRAFT_496566</name>
</gene>
<dbReference type="PANTHER" id="PTHR15496">
    <property type="entry name" value="GENERAL TRANSCRIPTION FACTOR 3C POLYPEPTIDE 4 FAMILY"/>
    <property type="match status" value="1"/>
</dbReference>
<feature type="compositionally biased region" description="Polar residues" evidence="1">
    <location>
        <begin position="650"/>
        <end position="666"/>
    </location>
</feature>
<dbReference type="GO" id="GO:0004402">
    <property type="term" value="F:histone acetyltransferase activity"/>
    <property type="evidence" value="ECO:0007669"/>
    <property type="project" value="InterPro"/>
</dbReference>
<dbReference type="InterPro" id="IPR024761">
    <property type="entry name" value="TFIIIC_delta_N"/>
</dbReference>
<accession>A0A6A7BE52</accession>
<dbReference type="EMBL" id="MU006294">
    <property type="protein sequence ID" value="KAF2853684.1"/>
    <property type="molecule type" value="Genomic_DNA"/>
</dbReference>
<dbReference type="Pfam" id="PF12660">
    <property type="entry name" value="zf-TFIIIC"/>
    <property type="match status" value="1"/>
</dbReference>
<organism evidence="4 5">
    <name type="scientific">Plenodomus tracheiphilus IPT5</name>
    <dbReference type="NCBI Taxonomy" id="1408161"/>
    <lineage>
        <taxon>Eukaryota</taxon>
        <taxon>Fungi</taxon>
        <taxon>Dikarya</taxon>
        <taxon>Ascomycota</taxon>
        <taxon>Pezizomycotina</taxon>
        <taxon>Dothideomycetes</taxon>
        <taxon>Pleosporomycetidae</taxon>
        <taxon>Pleosporales</taxon>
        <taxon>Pleosporineae</taxon>
        <taxon>Leptosphaeriaceae</taxon>
        <taxon>Plenodomus</taxon>
    </lineage>
</organism>
<dbReference type="InterPro" id="IPR024764">
    <property type="entry name" value="TFIIIC_Znf"/>
</dbReference>
<dbReference type="Proteomes" id="UP000799423">
    <property type="component" value="Unassembled WGS sequence"/>
</dbReference>
<dbReference type="PANTHER" id="PTHR15496:SF2">
    <property type="entry name" value="GENERAL TRANSCRIPTION FACTOR 3C POLYPEPTIDE 4"/>
    <property type="match status" value="1"/>
</dbReference>
<name>A0A6A7BE52_9PLEO</name>
<reference evidence="4" key="1">
    <citation type="submission" date="2020-01" db="EMBL/GenBank/DDBJ databases">
        <authorList>
            <consortium name="DOE Joint Genome Institute"/>
            <person name="Haridas S."/>
            <person name="Albert R."/>
            <person name="Binder M."/>
            <person name="Bloem J."/>
            <person name="Labutti K."/>
            <person name="Salamov A."/>
            <person name="Andreopoulos B."/>
            <person name="Baker S.E."/>
            <person name="Barry K."/>
            <person name="Bills G."/>
            <person name="Bluhm B.H."/>
            <person name="Cannon C."/>
            <person name="Castanera R."/>
            <person name="Culley D.E."/>
            <person name="Daum C."/>
            <person name="Ezra D."/>
            <person name="Gonzalez J.B."/>
            <person name="Henrissat B."/>
            <person name="Kuo A."/>
            <person name="Liang C."/>
            <person name="Lipzen A."/>
            <person name="Lutzoni F."/>
            <person name="Magnuson J."/>
            <person name="Mondo S."/>
            <person name="Nolan M."/>
            <person name="Ohm R."/>
            <person name="Pangilinan J."/>
            <person name="Park H.-J."/>
            <person name="Ramirez L."/>
            <person name="Alfaro M."/>
            <person name="Sun H."/>
            <person name="Tritt A."/>
            <person name="Yoshinaga Y."/>
            <person name="Zwiers L.-H."/>
            <person name="Turgeon B.G."/>
            <person name="Goodwin S.B."/>
            <person name="Spatafora J.W."/>
            <person name="Crous P.W."/>
            <person name="Grigoriev I.V."/>
        </authorList>
    </citation>
    <scope>NUCLEOTIDE SEQUENCE</scope>
    <source>
        <strain evidence="4">IPT5</strain>
    </source>
</reference>
<evidence type="ECO:0000313" key="5">
    <source>
        <dbReference type="Proteomes" id="UP000799423"/>
    </source>
</evidence>
<dbReference type="OrthoDB" id="6021743at2759"/>
<feature type="region of interest" description="Disordered" evidence="1">
    <location>
        <begin position="758"/>
        <end position="791"/>
    </location>
</feature>
<evidence type="ECO:0000256" key="1">
    <source>
        <dbReference type="SAM" id="MobiDB-lite"/>
    </source>
</evidence>
<dbReference type="InterPro" id="IPR044230">
    <property type="entry name" value="GTF3C4"/>
</dbReference>
<dbReference type="Pfam" id="PF12657">
    <property type="entry name" value="TFIIIC_delta"/>
    <property type="match status" value="1"/>
</dbReference>
<evidence type="ECO:0008006" key="6">
    <source>
        <dbReference type="Google" id="ProtNLM"/>
    </source>
</evidence>
<keyword evidence="5" id="KW-1185">Reference proteome</keyword>
<evidence type="ECO:0000259" key="3">
    <source>
        <dbReference type="Pfam" id="PF12660"/>
    </source>
</evidence>
<proteinExistence type="predicted"/>
<feature type="domain" description="Transcription factor IIIC putative zinc-finger" evidence="3">
    <location>
        <begin position="672"/>
        <end position="832"/>
    </location>
</feature>